<proteinExistence type="predicted"/>
<evidence type="ECO:0000313" key="3">
    <source>
        <dbReference type="Proteomes" id="UP000006753"/>
    </source>
</evidence>
<feature type="compositionally biased region" description="Basic and acidic residues" evidence="1">
    <location>
        <begin position="338"/>
        <end position="358"/>
    </location>
</feature>
<feature type="compositionally biased region" description="Polar residues" evidence="1">
    <location>
        <begin position="1"/>
        <end position="14"/>
    </location>
</feature>
<reference evidence="2 3" key="1">
    <citation type="journal article" date="2012" name="BMC Genomics">
        <title>Sequencing the genome of Marssonina brunnea reveals fungus-poplar co-evolution.</title>
        <authorList>
            <person name="Zhu S."/>
            <person name="Cao Y.-Z."/>
            <person name="Jiang C."/>
            <person name="Tan B.-Y."/>
            <person name="Wang Z."/>
            <person name="Feng S."/>
            <person name="Zhang L."/>
            <person name="Su X.-H."/>
            <person name="Brejova B."/>
            <person name="Vinar T."/>
            <person name="Xu M."/>
            <person name="Wang M.-X."/>
            <person name="Zhang S.-G."/>
            <person name="Huang M.-R."/>
            <person name="Wu R."/>
            <person name="Zhou Y."/>
        </authorList>
    </citation>
    <scope>NUCLEOTIDE SEQUENCE [LARGE SCALE GENOMIC DNA]</scope>
    <source>
        <strain evidence="2 3">MB_m1</strain>
    </source>
</reference>
<keyword evidence="3" id="KW-1185">Reference proteome</keyword>
<organism evidence="2 3">
    <name type="scientific">Marssonina brunnea f. sp. multigermtubi (strain MB_m1)</name>
    <name type="common">Marssonina leaf spot fungus</name>
    <dbReference type="NCBI Taxonomy" id="1072389"/>
    <lineage>
        <taxon>Eukaryota</taxon>
        <taxon>Fungi</taxon>
        <taxon>Dikarya</taxon>
        <taxon>Ascomycota</taxon>
        <taxon>Pezizomycotina</taxon>
        <taxon>Leotiomycetes</taxon>
        <taxon>Helotiales</taxon>
        <taxon>Drepanopezizaceae</taxon>
        <taxon>Drepanopeziza</taxon>
    </lineage>
</organism>
<feature type="region of interest" description="Disordered" evidence="1">
    <location>
        <begin position="1"/>
        <end position="26"/>
    </location>
</feature>
<dbReference type="HOGENOM" id="CLU_424568_0_0_1"/>
<dbReference type="KEGG" id="mbe:MBM_05628"/>
<dbReference type="Proteomes" id="UP000006753">
    <property type="component" value="Unassembled WGS sequence"/>
</dbReference>
<dbReference type="EMBL" id="JH921439">
    <property type="protein sequence ID" value="EKD16334.1"/>
    <property type="molecule type" value="Genomic_DNA"/>
</dbReference>
<name>K1XUF5_MARBU</name>
<sequence>MSLSHPAKSPTQESLPLPPFHPPQSRRPQRKRILSLLIYLVLLVDVQGVRSLACADSWLPSLIMLRVWSSQNDLKCTQTKTFAIITYEQYDWSAKTILDPGSSGPSAVQHLDKLQDTLVAEGHLIPPALGKVTEADPAWLRGYARDHTKQTPTATQHPKVNLVILGIIKGSDNYWDKAIMLCVQYECHKAGIRIPWDKAVHRLNPGSSGPSAVQQLDKLRDTSVARSLKQDNRGSWKKRGTRTPLFKHNVDGHADPAELSSLLKMSTTQARRRVARREALALLGRGQSCSMKTNQFGTPTPRQTALDISAIRLAFASHGTRWLSNLTTEQATSGSKAEGAEPQKGDKSNNRSGPKDDNTIYAKLKSEKKAKHLIQDVVDSLPVQVSELQNWNNAVTSIPEFATGKPTLLSPLTHYILRFLYTAELHHSAKPSQGAGHKYGHQRWRVERLESNADGASNFLLSWCLSTAAETSCVHNLYWAHLARGFYRLYLMPLIIDSTLAKRPSRGLGLAISKAQFRKKRMHTKSSGPYNTSSYPTEPLGLCFTTADASYQMNSFKQNESHTYLLVPSSLILSSAISQLVEEHVCYYNLPARREATVLALHEHSIHLSRAKAAPAGHNCEHSPTRETRRRLHEPFTGVFTDASG</sequence>
<dbReference type="InParanoid" id="K1XUF5"/>
<gene>
    <name evidence="2" type="ORF">MBM_05628</name>
</gene>
<dbReference type="OrthoDB" id="3903267at2759"/>
<protein>
    <submittedName>
        <fullName evidence="2">Uncharacterized protein</fullName>
    </submittedName>
</protein>
<dbReference type="AlphaFoldDB" id="K1XUF5"/>
<accession>K1XUF5</accession>
<evidence type="ECO:0000313" key="2">
    <source>
        <dbReference type="EMBL" id="EKD16334.1"/>
    </source>
</evidence>
<feature type="region of interest" description="Disordered" evidence="1">
    <location>
        <begin position="328"/>
        <end position="358"/>
    </location>
</feature>
<evidence type="ECO:0000256" key="1">
    <source>
        <dbReference type="SAM" id="MobiDB-lite"/>
    </source>
</evidence>